<evidence type="ECO:0000313" key="1">
    <source>
        <dbReference type="EMBL" id="CAE7179570.1"/>
    </source>
</evidence>
<sequence length="169" mass="19515">MPRYIRYTEFAQLLQPFVFNTDFVGTLLSEFEHVISDLVNPEDVVTLVIEEGLPGMRQKKALIKRVTRDVFGPLKLEFKKRWPSSTSANLIECQTEDVEDDEETEIPASDWEEEEEGEEEILLTLPQHQPNLNSEATGRLNDEDCYWFVVQFEVVPDIKLEAVGRVINV</sequence>
<protein>
    <submittedName>
        <fullName evidence="1">Uncharacterized protein</fullName>
    </submittedName>
</protein>
<reference evidence="1" key="1">
    <citation type="submission" date="2021-02" db="EMBL/GenBank/DDBJ databases">
        <authorList>
            <person name="Syme A R."/>
            <person name="Syme A R."/>
            <person name="Moolhuijzen P."/>
        </authorList>
    </citation>
    <scope>NUCLEOTIDE SEQUENCE</scope>
    <source>
        <strain evidence="1">W1-1</strain>
    </source>
</reference>
<proteinExistence type="predicted"/>
<dbReference type="Proteomes" id="UP000472372">
    <property type="component" value="Chromosome 5"/>
</dbReference>
<name>A0A6S6W7Y9_9PLEO</name>
<gene>
    <name evidence="1" type="ORF">PTTW11_06576</name>
</gene>
<dbReference type="EMBL" id="HG992981">
    <property type="protein sequence ID" value="CAE7179570.1"/>
    <property type="molecule type" value="Genomic_DNA"/>
</dbReference>
<accession>A0A6S6W7Y9</accession>
<evidence type="ECO:0000313" key="2">
    <source>
        <dbReference type="Proteomes" id="UP000472372"/>
    </source>
</evidence>
<organism evidence="1 2">
    <name type="scientific">Pyrenophora teres f. teres</name>
    <dbReference type="NCBI Taxonomy" id="97479"/>
    <lineage>
        <taxon>Eukaryota</taxon>
        <taxon>Fungi</taxon>
        <taxon>Dikarya</taxon>
        <taxon>Ascomycota</taxon>
        <taxon>Pezizomycotina</taxon>
        <taxon>Dothideomycetes</taxon>
        <taxon>Pleosporomycetidae</taxon>
        <taxon>Pleosporales</taxon>
        <taxon>Pleosporineae</taxon>
        <taxon>Pleosporaceae</taxon>
        <taxon>Pyrenophora</taxon>
    </lineage>
</organism>
<dbReference type="AlphaFoldDB" id="A0A6S6W7Y9"/>